<evidence type="ECO:0000256" key="1">
    <source>
        <dbReference type="ARBA" id="ARBA00007090"/>
    </source>
</evidence>
<dbReference type="InterPro" id="IPR036950">
    <property type="entry name" value="PBP_transglycosylase"/>
</dbReference>
<keyword evidence="12 18" id="KW-1133">Transmembrane helix</keyword>
<organism evidence="21 22">
    <name type="scientific">Alkalibacillus haloalkaliphilus</name>
    <dbReference type="NCBI Taxonomy" id="94136"/>
    <lineage>
        <taxon>Bacteria</taxon>
        <taxon>Bacillati</taxon>
        <taxon>Bacillota</taxon>
        <taxon>Bacilli</taxon>
        <taxon>Bacillales</taxon>
        <taxon>Bacillaceae</taxon>
        <taxon>Alkalibacillus</taxon>
    </lineage>
</organism>
<evidence type="ECO:0000256" key="18">
    <source>
        <dbReference type="SAM" id="Phobius"/>
    </source>
</evidence>
<evidence type="ECO:0000256" key="16">
    <source>
        <dbReference type="ARBA" id="ARBA00034000"/>
    </source>
</evidence>
<dbReference type="InterPro" id="IPR012338">
    <property type="entry name" value="Beta-lactam/transpept-like"/>
</dbReference>
<gene>
    <name evidence="21" type="primary">pbpF</name>
    <name evidence="21" type="ORF">AHA02nite_15160</name>
</gene>
<feature type="transmembrane region" description="Helical" evidence="18">
    <location>
        <begin position="16"/>
        <end position="37"/>
    </location>
</feature>
<dbReference type="PANTHER" id="PTHR32282:SF32">
    <property type="entry name" value="PENICILLIN-BINDING PROTEIN 2A"/>
    <property type="match status" value="1"/>
</dbReference>
<dbReference type="Gene3D" id="1.10.3810.10">
    <property type="entry name" value="Biosynthetic peptidoglycan transglycosylase-like"/>
    <property type="match status" value="1"/>
</dbReference>
<keyword evidence="10" id="KW-0133">Cell shape</keyword>
<dbReference type="SUPFAM" id="SSF53955">
    <property type="entry name" value="Lysozyme-like"/>
    <property type="match status" value="1"/>
</dbReference>
<keyword evidence="13 18" id="KW-0472">Membrane</keyword>
<dbReference type="OrthoDB" id="9766909at2"/>
<dbReference type="InterPro" id="IPR023346">
    <property type="entry name" value="Lysozyme-like_dom_sf"/>
</dbReference>
<comment type="catalytic activity">
    <reaction evidence="17">
        <text>[GlcNAc-(1-&gt;4)-Mur2Ac(oyl-L-Ala-gamma-D-Glu-L-Lys-D-Ala-D-Ala)](n)-di-trans,octa-cis-undecaprenyl diphosphate + beta-D-GlcNAc-(1-&gt;4)-Mur2Ac(oyl-L-Ala-gamma-D-Glu-L-Lys-D-Ala-D-Ala)-di-trans,octa-cis-undecaprenyl diphosphate = [GlcNAc-(1-&gt;4)-Mur2Ac(oyl-L-Ala-gamma-D-Glu-L-Lys-D-Ala-D-Ala)](n+1)-di-trans,octa-cis-undecaprenyl diphosphate + di-trans,octa-cis-undecaprenyl diphosphate + H(+)</text>
        <dbReference type="Rhea" id="RHEA:23708"/>
        <dbReference type="Rhea" id="RHEA-COMP:9602"/>
        <dbReference type="Rhea" id="RHEA-COMP:9603"/>
        <dbReference type="ChEBI" id="CHEBI:15378"/>
        <dbReference type="ChEBI" id="CHEBI:58405"/>
        <dbReference type="ChEBI" id="CHEBI:60033"/>
        <dbReference type="ChEBI" id="CHEBI:78435"/>
        <dbReference type="EC" id="2.4.99.28"/>
    </reaction>
</comment>
<evidence type="ECO:0000256" key="13">
    <source>
        <dbReference type="ARBA" id="ARBA00023136"/>
    </source>
</evidence>
<dbReference type="GO" id="GO:0008658">
    <property type="term" value="F:penicillin binding"/>
    <property type="evidence" value="ECO:0007669"/>
    <property type="project" value="InterPro"/>
</dbReference>
<keyword evidence="11" id="KW-0573">Peptidoglycan synthesis</keyword>
<dbReference type="InterPro" id="IPR001460">
    <property type="entry name" value="PCN-bd_Tpept"/>
</dbReference>
<comment type="similarity">
    <text evidence="2">In the N-terminal section; belongs to the glycosyltransferase 51 family.</text>
</comment>
<evidence type="ECO:0000256" key="4">
    <source>
        <dbReference type="ARBA" id="ARBA00022645"/>
    </source>
</evidence>
<comment type="catalytic activity">
    <reaction evidence="16">
        <text>Preferential cleavage: (Ac)2-L-Lys-D-Ala-|-D-Ala. Also transpeptidation of peptidyl-alanyl moieties that are N-acyl substituents of D-alanine.</text>
        <dbReference type="EC" id="3.4.16.4"/>
    </reaction>
</comment>
<evidence type="ECO:0000259" key="20">
    <source>
        <dbReference type="Pfam" id="PF00912"/>
    </source>
</evidence>
<evidence type="ECO:0000256" key="9">
    <source>
        <dbReference type="ARBA" id="ARBA00022801"/>
    </source>
</evidence>
<keyword evidence="15" id="KW-0961">Cell wall biogenesis/degradation</keyword>
<dbReference type="AlphaFoldDB" id="A0A511W3T7"/>
<keyword evidence="5" id="KW-0645">Protease</keyword>
<comment type="caution">
    <text evidence="21">The sequence shown here is derived from an EMBL/GenBank/DDBJ whole genome shotgun (WGS) entry which is preliminary data.</text>
</comment>
<dbReference type="Gene3D" id="3.40.710.10">
    <property type="entry name" value="DD-peptidase/beta-lactamase superfamily"/>
    <property type="match status" value="1"/>
</dbReference>
<evidence type="ECO:0000256" key="14">
    <source>
        <dbReference type="ARBA" id="ARBA00023268"/>
    </source>
</evidence>
<accession>A0A511W3T7</accession>
<feature type="domain" description="Glycosyl transferase family 51" evidence="20">
    <location>
        <begin position="64"/>
        <end position="235"/>
    </location>
</feature>
<dbReference type="Pfam" id="PF00912">
    <property type="entry name" value="Transgly"/>
    <property type="match status" value="1"/>
</dbReference>
<evidence type="ECO:0000256" key="11">
    <source>
        <dbReference type="ARBA" id="ARBA00022984"/>
    </source>
</evidence>
<keyword evidence="8 18" id="KW-0812">Transmembrane</keyword>
<dbReference type="RefSeq" id="WP_146815932.1">
    <property type="nucleotide sequence ID" value="NZ_BJYA01000010.1"/>
</dbReference>
<dbReference type="Pfam" id="PF00905">
    <property type="entry name" value="Transpeptidase"/>
    <property type="match status" value="1"/>
</dbReference>
<reference evidence="21 22" key="1">
    <citation type="submission" date="2019-07" db="EMBL/GenBank/DDBJ databases">
        <title>Whole genome shotgun sequence of Alkalibacillus haloalkaliphilus NBRC 103110.</title>
        <authorList>
            <person name="Hosoyama A."/>
            <person name="Uohara A."/>
            <person name="Ohji S."/>
            <person name="Ichikawa N."/>
        </authorList>
    </citation>
    <scope>NUCLEOTIDE SEQUENCE [LARGE SCALE GENOMIC DNA]</scope>
    <source>
        <strain evidence="21 22">NBRC 103110</strain>
    </source>
</reference>
<dbReference type="GO" id="GO:0008955">
    <property type="term" value="F:peptidoglycan glycosyltransferase activity"/>
    <property type="evidence" value="ECO:0007669"/>
    <property type="project" value="UniProtKB-EC"/>
</dbReference>
<dbReference type="GO" id="GO:0030288">
    <property type="term" value="C:outer membrane-bounded periplasmic space"/>
    <property type="evidence" value="ECO:0007669"/>
    <property type="project" value="TreeGrafter"/>
</dbReference>
<keyword evidence="22" id="KW-1185">Reference proteome</keyword>
<evidence type="ECO:0000256" key="6">
    <source>
        <dbReference type="ARBA" id="ARBA00022676"/>
    </source>
</evidence>
<evidence type="ECO:0000256" key="12">
    <source>
        <dbReference type="ARBA" id="ARBA00022989"/>
    </source>
</evidence>
<evidence type="ECO:0000256" key="2">
    <source>
        <dbReference type="ARBA" id="ARBA00007739"/>
    </source>
</evidence>
<sequence>MAVKTYMRNTFGKWRWVLYSVGLLIVLSLLGFMFILLGGRFVVDDQHFVFSESTVLETEDGDEVVKLYDENRTYVPLETVPEHVVDAFLAIEDHRFYDHSGVDFWAVGRALYRDVTTWSKAEGASTITQQLVKNTALTNDQTWMRKTKEVMGAIYLERQRSKDEILEYYLNEIYFGNGIYGVEEAAQTFFSKSVSELSISEGALLAAMPRAPNYYSPLNNEERAMERRDLVIERMYQIGMLDAETARHEQGKTLGLNIGETKESPWLSSYIDLVLDELEEDYHFTREEIYTGGYRVTVGLDPKAQEIAYQRMQQDEFFQGSQEGVEGSTIILDQDTGVVRAAIGGREHNRGDLNRVNIKRQPGSTFKPLAVYGPALEESFYHPYTLLTDEPIDYGNYSPRNVDQTYDGEVTMYDALKDSKNVPAVALLEEIGVEQGLSYLRDLGFDIEDQGLSVALGGLEEGVSPLHMAALYRTFAQGGEYIEPYTILQVENRHGERLDSPEPVVGRLFSEQTSWYLTRMLEGVVTDGTAAGGEFPKDFAGKTGSTQHPHHDGGVRDAWFIGFNPNYTVASWIGYDVSDEEHYLTAGSRMATALVDTIMTDLDGERSLQTSFTVPNHLDDLEPPVRLPEITDLSANVSLGFLDGLYVDISWSGETDERINYNVYREIDGELEHIGTVAGETRYRVRQVQMINNPSYFVIPVNPLNGEEGEQSNRDSAF</sequence>
<dbReference type="EMBL" id="BJYA01000010">
    <property type="protein sequence ID" value="GEN45740.1"/>
    <property type="molecule type" value="Genomic_DNA"/>
</dbReference>
<keyword evidence="7" id="KW-0808">Transferase</keyword>
<dbReference type="NCBIfam" id="TIGR02074">
    <property type="entry name" value="PBP_1a_fam"/>
    <property type="match status" value="1"/>
</dbReference>
<evidence type="ECO:0000259" key="19">
    <source>
        <dbReference type="Pfam" id="PF00905"/>
    </source>
</evidence>
<evidence type="ECO:0000256" key="7">
    <source>
        <dbReference type="ARBA" id="ARBA00022679"/>
    </source>
</evidence>
<keyword evidence="9" id="KW-0378">Hydrolase</keyword>
<evidence type="ECO:0000256" key="10">
    <source>
        <dbReference type="ARBA" id="ARBA00022960"/>
    </source>
</evidence>
<feature type="domain" description="Penicillin-binding protein transpeptidase" evidence="19">
    <location>
        <begin position="327"/>
        <end position="599"/>
    </location>
</feature>
<keyword evidence="14" id="KW-0511">Multifunctional enzyme</keyword>
<keyword evidence="6" id="KW-0328">Glycosyltransferase</keyword>
<dbReference type="Proteomes" id="UP000321440">
    <property type="component" value="Unassembled WGS sequence"/>
</dbReference>
<name>A0A511W3T7_9BACI</name>
<comment type="similarity">
    <text evidence="1">In the C-terminal section; belongs to the transpeptidase family.</text>
</comment>
<proteinExistence type="inferred from homology"/>
<dbReference type="GO" id="GO:0009002">
    <property type="term" value="F:serine-type D-Ala-D-Ala carboxypeptidase activity"/>
    <property type="evidence" value="ECO:0007669"/>
    <property type="project" value="UniProtKB-EC"/>
</dbReference>
<dbReference type="GO" id="GO:0009252">
    <property type="term" value="P:peptidoglycan biosynthetic process"/>
    <property type="evidence" value="ECO:0007669"/>
    <property type="project" value="UniProtKB-KW"/>
</dbReference>
<evidence type="ECO:0000256" key="17">
    <source>
        <dbReference type="ARBA" id="ARBA00049902"/>
    </source>
</evidence>
<dbReference type="GO" id="GO:0008360">
    <property type="term" value="P:regulation of cell shape"/>
    <property type="evidence" value="ECO:0007669"/>
    <property type="project" value="UniProtKB-KW"/>
</dbReference>
<dbReference type="GO" id="GO:0071555">
    <property type="term" value="P:cell wall organization"/>
    <property type="evidence" value="ECO:0007669"/>
    <property type="project" value="UniProtKB-KW"/>
</dbReference>
<dbReference type="InterPro" id="IPR001264">
    <property type="entry name" value="Glyco_trans_51"/>
</dbReference>
<dbReference type="InterPro" id="IPR050396">
    <property type="entry name" value="Glycosyltr_51/Transpeptidase"/>
</dbReference>
<dbReference type="FunFam" id="1.10.3810.10:FF:000001">
    <property type="entry name" value="Penicillin-binding protein 1A"/>
    <property type="match status" value="1"/>
</dbReference>
<evidence type="ECO:0000313" key="22">
    <source>
        <dbReference type="Proteomes" id="UP000321440"/>
    </source>
</evidence>
<protein>
    <submittedName>
        <fullName evidence="21">Penicillin-binding protein 1F</fullName>
    </submittedName>
</protein>
<keyword evidence="4" id="KW-0121">Carboxypeptidase</keyword>
<evidence type="ECO:0000256" key="5">
    <source>
        <dbReference type="ARBA" id="ARBA00022670"/>
    </source>
</evidence>
<evidence type="ECO:0000256" key="15">
    <source>
        <dbReference type="ARBA" id="ARBA00023316"/>
    </source>
</evidence>
<dbReference type="SUPFAM" id="SSF56601">
    <property type="entry name" value="beta-lactamase/transpeptidase-like"/>
    <property type="match status" value="1"/>
</dbReference>
<evidence type="ECO:0000256" key="3">
    <source>
        <dbReference type="ARBA" id="ARBA00022475"/>
    </source>
</evidence>
<evidence type="ECO:0000256" key="8">
    <source>
        <dbReference type="ARBA" id="ARBA00022692"/>
    </source>
</evidence>
<dbReference type="PANTHER" id="PTHR32282">
    <property type="entry name" value="BINDING PROTEIN TRANSPEPTIDASE, PUTATIVE-RELATED"/>
    <property type="match status" value="1"/>
</dbReference>
<keyword evidence="3" id="KW-1003">Cell membrane</keyword>
<dbReference type="GO" id="GO:0006508">
    <property type="term" value="P:proteolysis"/>
    <property type="evidence" value="ECO:0007669"/>
    <property type="project" value="UniProtKB-KW"/>
</dbReference>
<evidence type="ECO:0000313" key="21">
    <source>
        <dbReference type="EMBL" id="GEN45740.1"/>
    </source>
</evidence>